<dbReference type="Proteomes" id="UP000679179">
    <property type="component" value="Unassembled WGS sequence"/>
</dbReference>
<dbReference type="InterPro" id="IPR021223">
    <property type="entry name" value="AbiGi"/>
</dbReference>
<dbReference type="EMBL" id="BOPZ01000027">
    <property type="protein sequence ID" value="GIM30113.1"/>
    <property type="molecule type" value="Genomic_DNA"/>
</dbReference>
<evidence type="ECO:0000313" key="2">
    <source>
        <dbReference type="Proteomes" id="UP000679179"/>
    </source>
</evidence>
<protein>
    <recommendedName>
        <fullName evidence="3">Abortive phage resistance protein AbiGi, antitoxin</fullName>
    </recommendedName>
</protein>
<proteinExistence type="predicted"/>
<gene>
    <name evidence="1" type="ORF">CPJCM30710_27790</name>
</gene>
<name>A0A919S3U8_9CLOT</name>
<comment type="caution">
    <text evidence="1">The sequence shown here is derived from an EMBL/GenBank/DDBJ whole genome shotgun (WGS) entry which is preliminary data.</text>
</comment>
<reference evidence="1" key="1">
    <citation type="submission" date="2021-03" db="EMBL/GenBank/DDBJ databases">
        <title>Taxonomic study of Clostridium polyendosporum from meadow-gley soil under rice.</title>
        <authorList>
            <person name="Kobayashi H."/>
            <person name="Tanizawa Y."/>
            <person name="Yagura M."/>
        </authorList>
    </citation>
    <scope>NUCLEOTIDE SEQUENCE</scope>
    <source>
        <strain evidence="1">JCM 30710</strain>
    </source>
</reference>
<sequence length="282" mass="33575">MQNVVEDEIISIQLSEKPEIRMGGNVYIPPVQSANVLFRFFTKIDYLKDVIRYKAMVPRYYEEMIAYLKLEECKKIAFPMCCFCDIHLNKLVSHMEFYGYYGIGLNKEWGINRGIQPIQYINPNSNLINDYRVVFSKALQANDNDRIIIDDYSNYLLTSLLFMKPLEGQMFRNGKYENRNFHDEKEWRYIPDISRTQTDLPLTIPLEYMNPKAYKAYSDGIVQCQDLWLKFEYENIKYLIVKDNNDRLELIKLIRDQIETTENEKLILISKILVFNELKGDW</sequence>
<dbReference type="RefSeq" id="WP_212904790.1">
    <property type="nucleotide sequence ID" value="NZ_BOPZ01000027.1"/>
</dbReference>
<dbReference type="AlphaFoldDB" id="A0A919S3U8"/>
<evidence type="ECO:0008006" key="3">
    <source>
        <dbReference type="Google" id="ProtNLM"/>
    </source>
</evidence>
<keyword evidence="2" id="KW-1185">Reference proteome</keyword>
<evidence type="ECO:0000313" key="1">
    <source>
        <dbReference type="EMBL" id="GIM30113.1"/>
    </source>
</evidence>
<dbReference type="Pfam" id="PF10899">
    <property type="entry name" value="AbiGi"/>
    <property type="match status" value="1"/>
</dbReference>
<organism evidence="1 2">
    <name type="scientific">Clostridium polyendosporum</name>
    <dbReference type="NCBI Taxonomy" id="69208"/>
    <lineage>
        <taxon>Bacteria</taxon>
        <taxon>Bacillati</taxon>
        <taxon>Bacillota</taxon>
        <taxon>Clostridia</taxon>
        <taxon>Eubacteriales</taxon>
        <taxon>Clostridiaceae</taxon>
        <taxon>Clostridium</taxon>
    </lineage>
</organism>
<accession>A0A919S3U8</accession>